<dbReference type="OrthoDB" id="10684085at2759"/>
<protein>
    <recommendedName>
        <fullName evidence="4">Transmembrane protein</fullName>
    </recommendedName>
</protein>
<gene>
    <name evidence="2" type="ORF">M413DRAFT_166742</name>
</gene>
<feature type="transmembrane region" description="Helical" evidence="1">
    <location>
        <begin position="47"/>
        <end position="67"/>
    </location>
</feature>
<name>A0A0C2XSP7_HEBCY</name>
<dbReference type="Proteomes" id="UP000053424">
    <property type="component" value="Unassembled WGS sequence"/>
</dbReference>
<keyword evidence="1" id="KW-0812">Transmembrane</keyword>
<dbReference type="AlphaFoldDB" id="A0A0C2XSP7"/>
<evidence type="ECO:0000313" key="2">
    <source>
        <dbReference type="EMBL" id="KIM40723.1"/>
    </source>
</evidence>
<accession>A0A0C2XSP7</accession>
<keyword evidence="1" id="KW-0472">Membrane</keyword>
<evidence type="ECO:0000256" key="1">
    <source>
        <dbReference type="SAM" id="Phobius"/>
    </source>
</evidence>
<feature type="transmembrane region" description="Helical" evidence="1">
    <location>
        <begin position="397"/>
        <end position="424"/>
    </location>
</feature>
<dbReference type="HOGENOM" id="CLU_046566_0_0_1"/>
<feature type="transmembrane region" description="Helical" evidence="1">
    <location>
        <begin position="233"/>
        <end position="260"/>
    </location>
</feature>
<keyword evidence="3" id="KW-1185">Reference proteome</keyword>
<reference evidence="2 3" key="1">
    <citation type="submission" date="2014-04" db="EMBL/GenBank/DDBJ databases">
        <authorList>
            <consortium name="DOE Joint Genome Institute"/>
            <person name="Kuo A."/>
            <person name="Gay G."/>
            <person name="Dore J."/>
            <person name="Kohler A."/>
            <person name="Nagy L.G."/>
            <person name="Floudas D."/>
            <person name="Copeland A."/>
            <person name="Barry K.W."/>
            <person name="Cichocki N."/>
            <person name="Veneault-Fourrey C."/>
            <person name="LaButti K."/>
            <person name="Lindquist E.A."/>
            <person name="Lipzen A."/>
            <person name="Lundell T."/>
            <person name="Morin E."/>
            <person name="Murat C."/>
            <person name="Sun H."/>
            <person name="Tunlid A."/>
            <person name="Henrissat B."/>
            <person name="Grigoriev I.V."/>
            <person name="Hibbett D.S."/>
            <person name="Martin F."/>
            <person name="Nordberg H.P."/>
            <person name="Cantor M.N."/>
            <person name="Hua S.X."/>
        </authorList>
    </citation>
    <scope>NUCLEOTIDE SEQUENCE [LARGE SCALE GENOMIC DNA]</scope>
    <source>
        <strain evidence="3">h7</strain>
    </source>
</reference>
<feature type="transmembrane region" description="Helical" evidence="1">
    <location>
        <begin position="280"/>
        <end position="301"/>
    </location>
</feature>
<keyword evidence="1" id="KW-1133">Transmembrane helix</keyword>
<evidence type="ECO:0008006" key="4">
    <source>
        <dbReference type="Google" id="ProtNLM"/>
    </source>
</evidence>
<reference evidence="3" key="2">
    <citation type="submission" date="2015-01" db="EMBL/GenBank/DDBJ databases">
        <title>Evolutionary Origins and Diversification of the Mycorrhizal Mutualists.</title>
        <authorList>
            <consortium name="DOE Joint Genome Institute"/>
            <consortium name="Mycorrhizal Genomics Consortium"/>
            <person name="Kohler A."/>
            <person name="Kuo A."/>
            <person name="Nagy L.G."/>
            <person name="Floudas D."/>
            <person name="Copeland A."/>
            <person name="Barry K.W."/>
            <person name="Cichocki N."/>
            <person name="Veneault-Fourrey C."/>
            <person name="LaButti K."/>
            <person name="Lindquist E.A."/>
            <person name="Lipzen A."/>
            <person name="Lundell T."/>
            <person name="Morin E."/>
            <person name="Murat C."/>
            <person name="Riley R."/>
            <person name="Ohm R."/>
            <person name="Sun H."/>
            <person name="Tunlid A."/>
            <person name="Henrissat B."/>
            <person name="Grigoriev I.V."/>
            <person name="Hibbett D.S."/>
            <person name="Martin F."/>
        </authorList>
    </citation>
    <scope>NUCLEOTIDE SEQUENCE [LARGE SCALE GENOMIC DNA]</scope>
    <source>
        <strain evidence="3">h7</strain>
    </source>
</reference>
<feature type="transmembrane region" description="Helical" evidence="1">
    <location>
        <begin position="364"/>
        <end position="391"/>
    </location>
</feature>
<sequence>MVNGTPVDHSCSYSAPGSTIDLDARQSSRPSCVISSKRADPPWHPKLTLYRLLVILSTLGLAAVKTVTSYLDLSFASITLEWILGVVVFLFFHILSAYEETSNKHLIWLFNYDYMEYLWVFLEKSTGFHRPYYISDEIDTRDQAEVGIHPHVTGYRIIVTLVVASGGFTKSALLYGQKDTEATTLECLFGVAIAAGLDWLGLYEASSTKVYPKLFHVDYSGGTSNSITEAGIVFLHLSALIGCSALSYGFYLLALVFLPGDSPSKSNNGRGILRMIVSNLFVGVNSFISLAFAMGVFVLLYQIGRRDHASLLGRCIARLSGVRLILYVRRTYWLPSGISFHPRPRLFYLKRLIIRQAIKIPMNLALLCGLILTVIFFLVGMLVWCSLAINLLKGGPWYLLLVMIHFLLSLFVIPTFLFLCGIIIQLGYKGVVDHFSGAWKDLR</sequence>
<organism evidence="2 3">
    <name type="scientific">Hebeloma cylindrosporum</name>
    <dbReference type="NCBI Taxonomy" id="76867"/>
    <lineage>
        <taxon>Eukaryota</taxon>
        <taxon>Fungi</taxon>
        <taxon>Dikarya</taxon>
        <taxon>Basidiomycota</taxon>
        <taxon>Agaricomycotina</taxon>
        <taxon>Agaricomycetes</taxon>
        <taxon>Agaricomycetidae</taxon>
        <taxon>Agaricales</taxon>
        <taxon>Agaricineae</taxon>
        <taxon>Hymenogastraceae</taxon>
        <taxon>Hebeloma</taxon>
    </lineage>
</organism>
<feature type="transmembrane region" description="Helical" evidence="1">
    <location>
        <begin position="73"/>
        <end position="95"/>
    </location>
</feature>
<dbReference type="EMBL" id="KN831782">
    <property type="protein sequence ID" value="KIM40723.1"/>
    <property type="molecule type" value="Genomic_DNA"/>
</dbReference>
<evidence type="ECO:0000313" key="3">
    <source>
        <dbReference type="Proteomes" id="UP000053424"/>
    </source>
</evidence>
<proteinExistence type="predicted"/>